<evidence type="ECO:0000313" key="3">
    <source>
        <dbReference type="Proteomes" id="UP001317822"/>
    </source>
</evidence>
<proteinExistence type="predicted"/>
<dbReference type="Proteomes" id="UP001317822">
    <property type="component" value="Chromosome"/>
</dbReference>
<dbReference type="SUPFAM" id="SSF55729">
    <property type="entry name" value="Acyl-CoA N-acyltransferases (Nat)"/>
    <property type="match status" value="1"/>
</dbReference>
<dbReference type="RefSeq" id="WP_281779120.1">
    <property type="nucleotide sequence ID" value="NZ_AP027041.1"/>
</dbReference>
<keyword evidence="3" id="KW-1185">Reference proteome</keyword>
<dbReference type="InterPro" id="IPR016181">
    <property type="entry name" value="Acyl_CoA_acyltransferase"/>
</dbReference>
<dbReference type="Gene3D" id="3.40.630.30">
    <property type="match status" value="1"/>
</dbReference>
<dbReference type="Pfam" id="PF00583">
    <property type="entry name" value="Acetyltransf_1"/>
    <property type="match status" value="1"/>
</dbReference>
<name>A0ABN6ULJ0_9GAMM</name>
<gene>
    <name evidence="2" type="ORF">LA521A_23620</name>
</gene>
<dbReference type="InterPro" id="IPR000182">
    <property type="entry name" value="GNAT_dom"/>
</dbReference>
<accession>A0ABN6ULJ0</accession>
<feature type="domain" description="N-acetyltransferase" evidence="1">
    <location>
        <begin position="2"/>
        <end position="136"/>
    </location>
</feature>
<sequence length="138" mass="15451">MADITNASELETHRICEGLQAFNRAVVGSIESTPIQLAARDEAGELLGGIVGDVLLGWLEIHVLWLRDDARAHGHGAALLHACERRAMQVGAHSARLDTFDWQAEAFYRRHGYERFAVLDRYPDAHTRVFMRKSLATD</sequence>
<dbReference type="CDD" id="cd04301">
    <property type="entry name" value="NAT_SF"/>
    <property type="match status" value="1"/>
</dbReference>
<reference evidence="2 3" key="1">
    <citation type="journal article" date="2023" name="Int. J. Syst. Evol. Microbiol.">
        <title>Physiological and genomic analyses of cobalamin (vitamin B12)-auxotrophy of Lysobacter auxotrophicus sp. nov., a methionine-auxotrophic chitinolytic bacterium isolated from chitin-treated soil.</title>
        <authorList>
            <person name="Saito A."/>
            <person name="Dohra H."/>
            <person name="Hamada M."/>
            <person name="Moriuchi R."/>
            <person name="Kotsuchibashi Y."/>
            <person name="Mori K."/>
        </authorList>
    </citation>
    <scope>NUCLEOTIDE SEQUENCE [LARGE SCALE GENOMIC DNA]</scope>
    <source>
        <strain evidence="2 3">5-21a</strain>
    </source>
</reference>
<evidence type="ECO:0000313" key="2">
    <source>
        <dbReference type="EMBL" id="BDU17161.1"/>
    </source>
</evidence>
<protein>
    <submittedName>
        <fullName evidence="2">GNAT family N-acetyltransferase</fullName>
    </submittedName>
</protein>
<dbReference type="EMBL" id="AP027041">
    <property type="protein sequence ID" value="BDU17161.1"/>
    <property type="molecule type" value="Genomic_DNA"/>
</dbReference>
<evidence type="ECO:0000259" key="1">
    <source>
        <dbReference type="PROSITE" id="PS51186"/>
    </source>
</evidence>
<dbReference type="PROSITE" id="PS51186">
    <property type="entry name" value="GNAT"/>
    <property type="match status" value="1"/>
</dbReference>
<organism evidence="2 3">
    <name type="scientific">Lysobacter auxotrophicus</name>
    <dbReference type="NCBI Taxonomy" id="2992573"/>
    <lineage>
        <taxon>Bacteria</taxon>
        <taxon>Pseudomonadati</taxon>
        <taxon>Pseudomonadota</taxon>
        <taxon>Gammaproteobacteria</taxon>
        <taxon>Lysobacterales</taxon>
        <taxon>Lysobacteraceae</taxon>
        <taxon>Lysobacter</taxon>
    </lineage>
</organism>